<dbReference type="InterPro" id="IPR005835">
    <property type="entry name" value="NTP_transferase_dom"/>
</dbReference>
<feature type="domain" description="Mannose-6-phosphate isomerase type II C-terminal" evidence="2">
    <location>
        <begin position="340"/>
        <end position="442"/>
    </location>
</feature>
<evidence type="ECO:0000259" key="2">
    <source>
        <dbReference type="Pfam" id="PF01050"/>
    </source>
</evidence>
<dbReference type="Gene3D" id="3.90.550.10">
    <property type="entry name" value="Spore Coat Polysaccharide Biosynthesis Protein SpsA, Chain A"/>
    <property type="match status" value="1"/>
</dbReference>
<dbReference type="GO" id="GO:0005976">
    <property type="term" value="P:polysaccharide metabolic process"/>
    <property type="evidence" value="ECO:0007669"/>
    <property type="project" value="InterPro"/>
</dbReference>
<dbReference type="SUPFAM" id="SSF51182">
    <property type="entry name" value="RmlC-like cupins"/>
    <property type="match status" value="1"/>
</dbReference>
<feature type="domain" description="Nucleotidyl transferase" evidence="1">
    <location>
        <begin position="4"/>
        <end position="270"/>
    </location>
</feature>
<dbReference type="InterPro" id="IPR011051">
    <property type="entry name" value="RmlC_Cupin_sf"/>
</dbReference>
<organism evidence="3 4">
    <name type="scientific">Paenibacillus aurantius</name>
    <dbReference type="NCBI Taxonomy" id="2918900"/>
    <lineage>
        <taxon>Bacteria</taxon>
        <taxon>Bacillati</taxon>
        <taxon>Bacillota</taxon>
        <taxon>Bacilli</taxon>
        <taxon>Bacillales</taxon>
        <taxon>Paenibacillaceae</taxon>
        <taxon>Paenibacillus</taxon>
    </lineage>
</organism>
<proteinExistence type="predicted"/>
<dbReference type="GO" id="GO:0009298">
    <property type="term" value="P:GDP-mannose biosynthetic process"/>
    <property type="evidence" value="ECO:0007669"/>
    <property type="project" value="TreeGrafter"/>
</dbReference>
<sequence>MKLILLSGGSGKRLWPLSNDSRSKQFIKVLSNKNNEMESMVQRVWKQLDSVGLASSSYIATSKSQSELIQSQLGEDVPIIIEPSRRDTFPAIALASTYLYSHVGISLNEVVAVLPVDPFVEDTFFNEVKELENILFHSKADIALIGVKPTYPSEKYGYIVPENTTRFSARYLPVQRFAEKPDQAGAERLIEQNAFWNCGVFAFRLGFLISLLERKRLPVQYEELTKQYGLLDKISFDYEVVEKCEKIVMLPYAGCWKDLGTWNTLTEEMQSHQIGKGSISKDSTNTHLVNELDIPVTIIGMTNAIIAASPDGILVADKQASPRIKDFVKNTELPIRYEERLWGWYRVLDYTKTEEGSEVLTKRICISANNNISYHFHRLRKETWNVISGRGLVKLENNIVSVSAGDVIQIPAGLKHAIKALTDLEIIEIQNGRLLEEDIHRLQRSWEEIADQSIVN</sequence>
<dbReference type="KEGG" id="paun:MJA45_22880"/>
<accession>A0AA96LAX4</accession>
<dbReference type="Gene3D" id="2.60.120.10">
    <property type="entry name" value="Jelly Rolls"/>
    <property type="match status" value="1"/>
</dbReference>
<evidence type="ECO:0000313" key="4">
    <source>
        <dbReference type="Proteomes" id="UP001305702"/>
    </source>
</evidence>
<dbReference type="SUPFAM" id="SSF53448">
    <property type="entry name" value="Nucleotide-diphospho-sugar transferases"/>
    <property type="match status" value="1"/>
</dbReference>
<protein>
    <submittedName>
        <fullName evidence="3">Sugar phosphate nucleotidyltransferase</fullName>
    </submittedName>
</protein>
<dbReference type="PANTHER" id="PTHR46390">
    <property type="entry name" value="MANNOSE-1-PHOSPHATE GUANYLYLTRANSFERASE"/>
    <property type="match status" value="1"/>
</dbReference>
<dbReference type="Proteomes" id="UP001305702">
    <property type="component" value="Chromosome"/>
</dbReference>
<keyword evidence="4" id="KW-1185">Reference proteome</keyword>
<dbReference type="Pfam" id="PF00483">
    <property type="entry name" value="NTP_transferase"/>
    <property type="match status" value="1"/>
</dbReference>
<dbReference type="AlphaFoldDB" id="A0AA96LAX4"/>
<dbReference type="RefSeq" id="WP_315604208.1">
    <property type="nucleotide sequence ID" value="NZ_CP130318.1"/>
</dbReference>
<reference evidence="3 4" key="1">
    <citation type="submission" date="2022-02" db="EMBL/GenBank/DDBJ databases">
        <title>Paenibacillus sp. MBLB1776 Whole Genome Shotgun Sequencing.</title>
        <authorList>
            <person name="Hwang C.Y."/>
            <person name="Cho E.-S."/>
            <person name="Seo M.-J."/>
        </authorList>
    </citation>
    <scope>NUCLEOTIDE SEQUENCE [LARGE SCALE GENOMIC DNA]</scope>
    <source>
        <strain evidence="3 4">MBLB1776</strain>
    </source>
</reference>
<dbReference type="InterPro" id="IPR014710">
    <property type="entry name" value="RmlC-like_jellyroll"/>
</dbReference>
<dbReference type="EMBL" id="CP130318">
    <property type="protein sequence ID" value="WNQ10434.1"/>
    <property type="molecule type" value="Genomic_DNA"/>
</dbReference>
<name>A0AA96LAX4_9BACL</name>
<dbReference type="InterPro" id="IPR051161">
    <property type="entry name" value="Mannose-6P_isomerase_type2"/>
</dbReference>
<dbReference type="InterPro" id="IPR001538">
    <property type="entry name" value="Man6P_isomerase-2_C"/>
</dbReference>
<dbReference type="Pfam" id="PF01050">
    <property type="entry name" value="MannoseP_isomer"/>
    <property type="match status" value="1"/>
</dbReference>
<dbReference type="CDD" id="cd02213">
    <property type="entry name" value="cupin_PMI_typeII_C"/>
    <property type="match status" value="1"/>
</dbReference>
<evidence type="ECO:0000313" key="3">
    <source>
        <dbReference type="EMBL" id="WNQ10434.1"/>
    </source>
</evidence>
<dbReference type="InterPro" id="IPR029044">
    <property type="entry name" value="Nucleotide-diphossugar_trans"/>
</dbReference>
<gene>
    <name evidence="3" type="ORF">MJA45_22880</name>
</gene>
<dbReference type="PANTHER" id="PTHR46390:SF1">
    <property type="entry name" value="MANNOSE-1-PHOSPHATE GUANYLYLTRANSFERASE"/>
    <property type="match status" value="1"/>
</dbReference>
<evidence type="ECO:0000259" key="1">
    <source>
        <dbReference type="Pfam" id="PF00483"/>
    </source>
</evidence>
<dbReference type="GO" id="GO:0004475">
    <property type="term" value="F:mannose-1-phosphate guanylyltransferase (GTP) activity"/>
    <property type="evidence" value="ECO:0007669"/>
    <property type="project" value="TreeGrafter"/>
</dbReference>